<evidence type="ECO:0000256" key="9">
    <source>
        <dbReference type="PIRSR" id="PIRSR000388-2"/>
    </source>
</evidence>
<dbReference type="EC" id="2.1.2.11" evidence="7"/>
<dbReference type="Pfam" id="PF02548">
    <property type="entry name" value="Pantoate_transf"/>
    <property type="match status" value="1"/>
</dbReference>
<feature type="binding site" evidence="7 10">
    <location>
        <position position="138"/>
    </location>
    <ligand>
        <name>Mg(2+)</name>
        <dbReference type="ChEBI" id="CHEBI:18420"/>
    </ligand>
</feature>
<dbReference type="GO" id="GO:0003864">
    <property type="term" value="F:3-methyl-2-oxobutanoate hydroxymethyltransferase activity"/>
    <property type="evidence" value="ECO:0007669"/>
    <property type="project" value="UniProtKB-UniRule"/>
</dbReference>
<evidence type="ECO:0000256" key="6">
    <source>
        <dbReference type="ARBA" id="ARBA00056497"/>
    </source>
</evidence>
<feature type="binding site" evidence="7 10">
    <location>
        <position position="67"/>
    </location>
    <ligand>
        <name>Mg(2+)</name>
        <dbReference type="ChEBI" id="CHEBI:18420"/>
    </ligand>
</feature>
<dbReference type="HAMAP" id="MF_00156">
    <property type="entry name" value="PanB"/>
    <property type="match status" value="1"/>
</dbReference>
<proteinExistence type="inferred from homology"/>
<dbReference type="InterPro" id="IPR003700">
    <property type="entry name" value="Pantoate_hydroxy_MeTrfase"/>
</dbReference>
<feature type="binding site" evidence="7 9">
    <location>
        <position position="136"/>
    </location>
    <ligand>
        <name>3-methyl-2-oxobutanoate</name>
        <dbReference type="ChEBI" id="CHEBI:11851"/>
    </ligand>
</feature>
<dbReference type="NCBIfam" id="NF001452">
    <property type="entry name" value="PRK00311.1"/>
    <property type="match status" value="1"/>
</dbReference>
<evidence type="ECO:0000256" key="10">
    <source>
        <dbReference type="PIRSR" id="PIRSR000388-3"/>
    </source>
</evidence>
<protein>
    <recommendedName>
        <fullName evidence="7">3-methyl-2-oxobutanoate hydroxymethyltransferase</fullName>
        <ecNumber evidence="7">2.1.2.11</ecNumber>
    </recommendedName>
    <alternativeName>
        <fullName evidence="7">Ketopantoate hydroxymethyltransferase</fullName>
        <shortName evidence="7">KPHMT</shortName>
    </alternativeName>
</protein>
<keyword evidence="7" id="KW-0963">Cytoplasm</keyword>
<evidence type="ECO:0000256" key="2">
    <source>
        <dbReference type="ARBA" id="ARBA00008676"/>
    </source>
</evidence>
<evidence type="ECO:0000313" key="13">
    <source>
        <dbReference type="Proteomes" id="UP000253606"/>
    </source>
</evidence>
<reference evidence="12 13" key="1">
    <citation type="journal article" date="2018" name="Front. Microbiol.">
        <title>Hydrolytic Capabilities as a Key to Environmental Success: Chitinolytic and Cellulolytic Acidobacteria From Acidic Sub-arctic Soils and Boreal Peatlands.</title>
        <authorList>
            <person name="Belova S.E."/>
            <person name="Ravin N.V."/>
            <person name="Pankratov T.A."/>
            <person name="Rakitin A.L."/>
            <person name="Ivanova A.A."/>
            <person name="Beletsky A.V."/>
            <person name="Mardanov A.V."/>
            <person name="Sinninghe Damste J.S."/>
            <person name="Dedysh S.N."/>
        </authorList>
    </citation>
    <scope>NUCLEOTIDE SEQUENCE [LARGE SCALE GENOMIC DNA]</scope>
    <source>
        <strain evidence="12 13">SBC82</strain>
    </source>
</reference>
<dbReference type="SUPFAM" id="SSF51621">
    <property type="entry name" value="Phosphoenolpyruvate/pyruvate domain"/>
    <property type="match status" value="1"/>
</dbReference>
<dbReference type="GO" id="GO:0000287">
    <property type="term" value="F:magnesium ion binding"/>
    <property type="evidence" value="ECO:0007669"/>
    <property type="project" value="TreeGrafter"/>
</dbReference>
<evidence type="ECO:0000313" key="12">
    <source>
        <dbReference type="EMBL" id="AXC10964.1"/>
    </source>
</evidence>
<organism evidence="12 13">
    <name type="scientific">Acidisarcina polymorpha</name>
    <dbReference type="NCBI Taxonomy" id="2211140"/>
    <lineage>
        <taxon>Bacteria</taxon>
        <taxon>Pseudomonadati</taxon>
        <taxon>Acidobacteriota</taxon>
        <taxon>Terriglobia</taxon>
        <taxon>Terriglobales</taxon>
        <taxon>Acidobacteriaceae</taxon>
        <taxon>Acidisarcina</taxon>
    </lineage>
</organism>
<dbReference type="PIRSF" id="PIRSF000388">
    <property type="entry name" value="Pantoate_hydroxy_MeTrfase"/>
    <property type="match status" value="1"/>
</dbReference>
<dbReference type="PANTHER" id="PTHR20881">
    <property type="entry name" value="3-METHYL-2-OXOBUTANOATE HYDROXYMETHYLTRANSFERASE"/>
    <property type="match status" value="1"/>
</dbReference>
<dbReference type="OrthoDB" id="9781789at2"/>
<name>A0A2Z5FWS0_9BACT</name>
<evidence type="ECO:0000256" key="1">
    <source>
        <dbReference type="ARBA" id="ARBA00005033"/>
    </source>
</evidence>
<keyword evidence="13" id="KW-1185">Reference proteome</keyword>
<dbReference type="InterPro" id="IPR015813">
    <property type="entry name" value="Pyrv/PenolPyrv_kinase-like_dom"/>
</dbReference>
<keyword evidence="7 10" id="KW-0479">Metal-binding</keyword>
<evidence type="ECO:0000256" key="7">
    <source>
        <dbReference type="HAMAP-Rule" id="MF_00156"/>
    </source>
</evidence>
<comment type="pathway">
    <text evidence="1 7">Cofactor biosynthesis; (R)-pantothenate biosynthesis; (R)-pantoate from 3-methyl-2-oxobutanoate: step 1/2.</text>
</comment>
<keyword evidence="12" id="KW-0489">Methyltransferase</keyword>
<accession>A0A2Z5FWS0</accession>
<evidence type="ECO:0000256" key="4">
    <source>
        <dbReference type="ARBA" id="ARBA00022655"/>
    </source>
</evidence>
<dbReference type="UniPathway" id="UPA00028">
    <property type="reaction ID" value="UER00003"/>
</dbReference>
<feature type="binding site" evidence="7 9">
    <location>
        <position position="106"/>
    </location>
    <ligand>
        <name>3-methyl-2-oxobutanoate</name>
        <dbReference type="ChEBI" id="CHEBI:11851"/>
    </ligand>
</feature>
<dbReference type="GO" id="GO:0032259">
    <property type="term" value="P:methylation"/>
    <property type="evidence" value="ECO:0007669"/>
    <property type="project" value="UniProtKB-KW"/>
</dbReference>
<feature type="binding site" evidence="7 9">
    <location>
        <begin position="67"/>
        <end position="68"/>
    </location>
    <ligand>
        <name>3-methyl-2-oxobutanoate</name>
        <dbReference type="ChEBI" id="CHEBI:11851"/>
    </ligand>
</feature>
<feature type="region of interest" description="Disordered" evidence="11">
    <location>
        <begin position="1"/>
        <end position="34"/>
    </location>
</feature>
<dbReference type="RefSeq" id="WP_114206489.1">
    <property type="nucleotide sequence ID" value="NZ_CP030840.1"/>
</dbReference>
<dbReference type="AlphaFoldDB" id="A0A2Z5FWS0"/>
<dbReference type="KEGG" id="abas:ACPOL_1618"/>
<feature type="binding site" evidence="7 10">
    <location>
        <position position="106"/>
    </location>
    <ligand>
        <name>Mg(2+)</name>
        <dbReference type="ChEBI" id="CHEBI:18420"/>
    </ligand>
</feature>
<gene>
    <name evidence="7" type="primary">panB</name>
    <name evidence="12" type="ORF">ACPOL_1618</name>
</gene>
<evidence type="ECO:0000256" key="5">
    <source>
        <dbReference type="ARBA" id="ARBA00022679"/>
    </source>
</evidence>
<evidence type="ECO:0000256" key="3">
    <source>
        <dbReference type="ARBA" id="ARBA00011424"/>
    </source>
</evidence>
<comment type="catalytic activity">
    <reaction evidence="7">
        <text>(6R)-5,10-methylene-5,6,7,8-tetrahydrofolate + 3-methyl-2-oxobutanoate + H2O = 2-dehydropantoate + (6S)-5,6,7,8-tetrahydrofolate</text>
        <dbReference type="Rhea" id="RHEA:11824"/>
        <dbReference type="ChEBI" id="CHEBI:11561"/>
        <dbReference type="ChEBI" id="CHEBI:11851"/>
        <dbReference type="ChEBI" id="CHEBI:15377"/>
        <dbReference type="ChEBI" id="CHEBI:15636"/>
        <dbReference type="ChEBI" id="CHEBI:57453"/>
        <dbReference type="EC" id="2.1.2.11"/>
    </reaction>
</comment>
<comment type="function">
    <text evidence="6 7">Catalyzes the reversible reaction in which hydroxymethyl group from 5,10-methylenetetrahydrofolate is transferred onto alpha-ketoisovalerate to form ketopantoate.</text>
</comment>
<dbReference type="PANTHER" id="PTHR20881:SF0">
    <property type="entry name" value="3-METHYL-2-OXOBUTANOATE HYDROXYMETHYLTRANSFERASE"/>
    <property type="match status" value="1"/>
</dbReference>
<keyword evidence="4 7" id="KW-0566">Pantothenate biosynthesis</keyword>
<sequence>MSVTNFRSTDANASTDERASSSATKVTLPHLQTKKHQRQPITALTAYDYATARLVDESGIDMVLVGDSLAMVVMGLDSTLAVTVDEMLHHTRAVRRAVRRAIVVADMPFGSYHSSVAEGVGNAIRFIKEAGAEAVKIEGGRNRLELVERLVDAEVPVIGHLGLTPQSLHRMGGYSVQGKSMRAIDELMRDATSLEHAGATAVVLEGMPREVAKHITADLSIPTIGIGAGPDCDGQILVFHDLVNLSFSKPAKFVRQFGDAAALFRSAIGSYREEVLQRSFPAEAESYHLGKEERATLEERAAAKFAIAR</sequence>
<dbReference type="GO" id="GO:0015940">
    <property type="term" value="P:pantothenate biosynthetic process"/>
    <property type="evidence" value="ECO:0007669"/>
    <property type="project" value="UniProtKB-UniRule"/>
</dbReference>
<dbReference type="NCBIfam" id="TIGR00222">
    <property type="entry name" value="panB"/>
    <property type="match status" value="1"/>
</dbReference>
<comment type="cofactor">
    <cofactor evidence="7 10">
        <name>Mg(2+)</name>
        <dbReference type="ChEBI" id="CHEBI:18420"/>
    </cofactor>
    <text evidence="7 10">Binds 1 Mg(2+) ion per subunit.</text>
</comment>
<dbReference type="GO" id="GO:0008168">
    <property type="term" value="F:methyltransferase activity"/>
    <property type="evidence" value="ECO:0007669"/>
    <property type="project" value="UniProtKB-KW"/>
</dbReference>
<dbReference type="Gene3D" id="3.20.20.60">
    <property type="entry name" value="Phosphoenolpyruvate-binding domains"/>
    <property type="match status" value="1"/>
</dbReference>
<feature type="active site" description="Proton acceptor" evidence="7 8">
    <location>
        <position position="205"/>
    </location>
</feature>
<dbReference type="EMBL" id="CP030840">
    <property type="protein sequence ID" value="AXC10964.1"/>
    <property type="molecule type" value="Genomic_DNA"/>
</dbReference>
<keyword evidence="5 7" id="KW-0808">Transferase</keyword>
<dbReference type="CDD" id="cd06557">
    <property type="entry name" value="KPHMT-like"/>
    <property type="match status" value="1"/>
</dbReference>
<evidence type="ECO:0000256" key="11">
    <source>
        <dbReference type="SAM" id="MobiDB-lite"/>
    </source>
</evidence>
<dbReference type="FunFam" id="3.20.20.60:FF:000003">
    <property type="entry name" value="3-methyl-2-oxobutanoate hydroxymethyltransferase"/>
    <property type="match status" value="1"/>
</dbReference>
<keyword evidence="7 10" id="KW-0460">Magnesium</keyword>
<comment type="subunit">
    <text evidence="3 7">Homodecamer; pentamer of dimers.</text>
</comment>
<comment type="similarity">
    <text evidence="2 7">Belongs to the PanB family.</text>
</comment>
<dbReference type="GO" id="GO:0005737">
    <property type="term" value="C:cytoplasm"/>
    <property type="evidence" value="ECO:0007669"/>
    <property type="project" value="UniProtKB-SubCell"/>
</dbReference>
<dbReference type="InterPro" id="IPR040442">
    <property type="entry name" value="Pyrv_kinase-like_dom_sf"/>
</dbReference>
<comment type="subcellular location">
    <subcellularLocation>
        <location evidence="7">Cytoplasm</location>
    </subcellularLocation>
</comment>
<dbReference type="Proteomes" id="UP000253606">
    <property type="component" value="Chromosome"/>
</dbReference>
<evidence type="ECO:0000256" key="8">
    <source>
        <dbReference type="PIRSR" id="PIRSR000388-1"/>
    </source>
</evidence>
<feature type="compositionally biased region" description="Polar residues" evidence="11">
    <location>
        <begin position="1"/>
        <end position="25"/>
    </location>
</feature>